<evidence type="ECO:0000313" key="2">
    <source>
        <dbReference type="Proteomes" id="UP000676565"/>
    </source>
</evidence>
<dbReference type="RefSeq" id="WP_210656311.1">
    <property type="nucleotide sequence ID" value="NZ_JAGKQQ010000001.1"/>
</dbReference>
<evidence type="ECO:0000313" key="1">
    <source>
        <dbReference type="EMBL" id="MBP3957346.1"/>
    </source>
</evidence>
<organism evidence="1 2">
    <name type="scientific">Gemmata palustris</name>
    <dbReference type="NCBI Taxonomy" id="2822762"/>
    <lineage>
        <taxon>Bacteria</taxon>
        <taxon>Pseudomonadati</taxon>
        <taxon>Planctomycetota</taxon>
        <taxon>Planctomycetia</taxon>
        <taxon>Gemmatales</taxon>
        <taxon>Gemmataceae</taxon>
        <taxon>Gemmata</taxon>
    </lineage>
</organism>
<keyword evidence="2" id="KW-1185">Reference proteome</keyword>
<gene>
    <name evidence="1" type="ORF">J8F10_19040</name>
</gene>
<comment type="caution">
    <text evidence="1">The sequence shown here is derived from an EMBL/GenBank/DDBJ whole genome shotgun (WGS) entry which is preliminary data.</text>
</comment>
<dbReference type="GO" id="GO:0032259">
    <property type="term" value="P:methylation"/>
    <property type="evidence" value="ECO:0007669"/>
    <property type="project" value="UniProtKB-KW"/>
</dbReference>
<dbReference type="InterPro" id="IPR029063">
    <property type="entry name" value="SAM-dependent_MTases_sf"/>
</dbReference>
<dbReference type="EMBL" id="JAGKQQ010000001">
    <property type="protein sequence ID" value="MBP3957346.1"/>
    <property type="molecule type" value="Genomic_DNA"/>
</dbReference>
<dbReference type="GO" id="GO:0008168">
    <property type="term" value="F:methyltransferase activity"/>
    <property type="evidence" value="ECO:0007669"/>
    <property type="project" value="UniProtKB-KW"/>
</dbReference>
<name>A0ABS5BUG5_9BACT</name>
<keyword evidence="1" id="KW-0489">Methyltransferase</keyword>
<dbReference type="Gene3D" id="3.40.50.150">
    <property type="entry name" value="Vaccinia Virus protein VP39"/>
    <property type="match status" value="1"/>
</dbReference>
<dbReference type="SUPFAM" id="SSF53335">
    <property type="entry name" value="S-adenosyl-L-methionine-dependent methyltransferases"/>
    <property type="match status" value="1"/>
</dbReference>
<dbReference type="EC" id="2.1.1.-" evidence="1"/>
<protein>
    <submittedName>
        <fullName evidence="1">Class I SAM-dependent methyltransferase</fullName>
        <ecNumber evidence="1">2.1.1.-</ecNumber>
    </submittedName>
</protein>
<keyword evidence="1" id="KW-0808">Transferase</keyword>
<reference evidence="1 2" key="1">
    <citation type="submission" date="2021-04" db="EMBL/GenBank/DDBJ databases">
        <authorList>
            <person name="Ivanova A."/>
        </authorList>
    </citation>
    <scope>NUCLEOTIDE SEQUENCE [LARGE SCALE GENOMIC DNA]</scope>
    <source>
        <strain evidence="1 2">G18</strain>
    </source>
</reference>
<dbReference type="Proteomes" id="UP000676565">
    <property type="component" value="Unassembled WGS sequence"/>
</dbReference>
<accession>A0ABS5BUG5</accession>
<proteinExistence type="predicted"/>
<sequence length="218" mass="22759">MVTAESLLVGLARDVILPRLPAPAAGPMGDPDLYAASIPERVALAALVIRHGAKRVFEIGTFRGVTALTMAANGESDGVVHTLDLPPSLTPAEIAAGHYIDPANGFARMAAAGAERRVGIAFAGYAGPGRIEQLFGNSAAFDFGPYRGACDLFFVDGSHEYAAAKTDTATAWACLRPGGALAWHDYDWPTVHRAVADSKLGSPITLIKSTSLAFALKI</sequence>
<dbReference type="Pfam" id="PF13578">
    <property type="entry name" value="Methyltransf_24"/>
    <property type="match status" value="1"/>
</dbReference>